<name>A0ABT8W3B8_9GAMM</name>
<dbReference type="Proteomes" id="UP001168640">
    <property type="component" value="Unassembled WGS sequence"/>
</dbReference>
<dbReference type="EMBL" id="JAUMIS010000002">
    <property type="protein sequence ID" value="MDO3722663.1"/>
    <property type="molecule type" value="Genomic_DNA"/>
</dbReference>
<dbReference type="RefSeq" id="WP_302910290.1">
    <property type="nucleotide sequence ID" value="NZ_JAUMIS010000002.1"/>
</dbReference>
<gene>
    <name evidence="2" type="ORF">QVZ43_13130</name>
</gene>
<evidence type="ECO:0000259" key="1">
    <source>
        <dbReference type="Pfam" id="PF03417"/>
    </source>
</evidence>
<keyword evidence="3" id="KW-1185">Reference proteome</keyword>
<dbReference type="InterPro" id="IPR005322">
    <property type="entry name" value="Peptidase_C69"/>
</dbReference>
<reference evidence="2" key="1">
    <citation type="submission" date="2023-07" db="EMBL/GenBank/DDBJ databases">
        <title>Marinobacter sp. chi1 genome sequencing and assembly.</title>
        <authorList>
            <person name="Park S."/>
        </authorList>
    </citation>
    <scope>NUCLEOTIDE SEQUENCE</scope>
    <source>
        <strain evidence="2">Chi1</strain>
    </source>
</reference>
<dbReference type="InterPro" id="IPR005079">
    <property type="entry name" value="Peptidase_C45_hydrolase"/>
</dbReference>
<accession>A0ABT8W3B8</accession>
<proteinExistence type="predicted"/>
<evidence type="ECO:0000313" key="3">
    <source>
        <dbReference type="Proteomes" id="UP001168640"/>
    </source>
</evidence>
<dbReference type="PANTHER" id="PTHR12994">
    <property type="entry name" value="SECERNIN"/>
    <property type="match status" value="1"/>
</dbReference>
<feature type="domain" description="Peptidase C45 hydrolase" evidence="1">
    <location>
        <begin position="16"/>
        <end position="124"/>
    </location>
</feature>
<evidence type="ECO:0000313" key="2">
    <source>
        <dbReference type="EMBL" id="MDO3722663.1"/>
    </source>
</evidence>
<protein>
    <submittedName>
        <fullName evidence="2">Peptidase family C69</fullName>
    </submittedName>
</protein>
<comment type="caution">
    <text evidence="2">The sequence shown here is derived from an EMBL/GenBank/DDBJ whole genome shotgun (WGS) entry which is preliminary data.</text>
</comment>
<organism evidence="2 3">
    <name type="scientific">Marinobacter suaedae</name>
    <dbReference type="NCBI Taxonomy" id="3057675"/>
    <lineage>
        <taxon>Bacteria</taxon>
        <taxon>Pseudomonadati</taxon>
        <taxon>Pseudomonadota</taxon>
        <taxon>Gammaproteobacteria</taxon>
        <taxon>Pseudomonadales</taxon>
        <taxon>Marinobacteraceae</taxon>
        <taxon>Marinobacter</taxon>
    </lineage>
</organism>
<dbReference type="PANTHER" id="PTHR12994:SF17">
    <property type="entry name" value="LD30995P"/>
    <property type="match status" value="1"/>
</dbReference>
<dbReference type="Gene3D" id="3.60.60.10">
    <property type="entry name" value="Penicillin V Acylase, Chain A"/>
    <property type="match status" value="1"/>
</dbReference>
<dbReference type="Pfam" id="PF03417">
    <property type="entry name" value="AAT"/>
    <property type="match status" value="1"/>
</dbReference>
<sequence>MCDTLVYRTAHWTMFAKNSDREPGEIQHTSFIPAVSGDTAKTLRTTYLDIPQVPNRNALVLSRPFWMWGAEMGVNDKGLVIGNEAVFSRQVAKSGAALLGMDLLRLALERCDRASDAIQCIGELLAVHGQGGPAGYRDKSFRYDSSFILADPSESWIMETAGKDWVARKLEQAGAISNAYSLHGDYTWVSDTLSGASENELFDFASRFDTRFMRTLGCAATRRAQGLSTLDQLHASSTDEAVSVVMTHLRSHHSPDRGIARGSNRDICMHAASILRPSQTCGSMIVCLEKNRKPQLWLTGTSAPCLSLFQALDFPDSETELAPVFYQEDQAQQSHWLRFEAVHRRALLCDDFQRELLADRDEVQARILQLANEGDIRSGQALAERWHTRWQDKARGNPIRYSRLNPYHRYWKARNQEDGIG</sequence>